<protein>
    <submittedName>
        <fullName evidence="2">Uncharacterized protein conserved in bacteria</fullName>
    </submittedName>
</protein>
<dbReference type="NCBIfam" id="TIGR03936">
    <property type="entry name" value="sam_1_link_chp"/>
    <property type="match status" value="1"/>
</dbReference>
<evidence type="ECO:0000313" key="2">
    <source>
        <dbReference type="EMBL" id="VFB15812.1"/>
    </source>
</evidence>
<evidence type="ECO:0000313" key="3">
    <source>
        <dbReference type="Proteomes" id="UP000377798"/>
    </source>
</evidence>
<accession>A0A8H2M3C2</accession>
<dbReference type="EMBL" id="CAACYI010000001">
    <property type="protein sequence ID" value="VFB15812.1"/>
    <property type="molecule type" value="Genomic_DNA"/>
</dbReference>
<evidence type="ECO:0000259" key="1">
    <source>
        <dbReference type="Pfam" id="PF10105"/>
    </source>
</evidence>
<name>A0A8H2M3C2_9FIRM</name>
<comment type="caution">
    <text evidence="2">The sequence shown here is derived from an EMBL/GenBank/DDBJ whole genome shotgun (WGS) entry which is preliminary data.</text>
</comment>
<dbReference type="Proteomes" id="UP000377798">
    <property type="component" value="Unassembled WGS sequence"/>
</dbReference>
<dbReference type="RefSeq" id="WP_034438875.1">
    <property type="nucleotide sequence ID" value="NZ_CAACYI010000001.1"/>
</dbReference>
<sequence length="219" mass="25565">MQVRAEYTKLGMIRYISHLDLVRLFERAIERAKIPVIYSEGFNPHPKFTLGNPLSLGVESQSEFMDIQVEDGYPLEEMKDRLNRELPQGVAIKEVFADFDKRAIQQRIQACLYAFDLGEDKLDLAQAFKKMDKLMIQRRRKKGRKKILVEEDAYDLVEEIWQEGPILYGRFSSKEGATLRPDLFLKAMKEALDLDWDMDEIGVKRVTNYDENGQVFHGR</sequence>
<reference evidence="2 3" key="1">
    <citation type="submission" date="2019-02" db="EMBL/GenBank/DDBJ databases">
        <authorList>
            <consortium name="Pathogen Informatics"/>
        </authorList>
    </citation>
    <scope>NUCLEOTIDE SEQUENCE [LARGE SCALE GENOMIC DNA]</scope>
    <source>
        <strain evidence="2 3">3012STDY7089603</strain>
    </source>
</reference>
<feature type="domain" description="DUF2344" evidence="1">
    <location>
        <begin position="3"/>
        <end position="179"/>
    </location>
</feature>
<dbReference type="AlphaFoldDB" id="A0A8H2M3C2"/>
<keyword evidence="3" id="KW-1185">Reference proteome</keyword>
<proteinExistence type="predicted"/>
<dbReference type="InterPro" id="IPR018768">
    <property type="entry name" value="DUF2344"/>
</dbReference>
<dbReference type="Pfam" id="PF10105">
    <property type="entry name" value="DUF2344"/>
    <property type="match status" value="1"/>
</dbReference>
<gene>
    <name evidence="2" type="ORF">NCTC13150_00316</name>
</gene>
<organism evidence="2 3">
    <name type="scientific">Urinicoccus massiliensis</name>
    <dbReference type="NCBI Taxonomy" id="1723382"/>
    <lineage>
        <taxon>Bacteria</taxon>
        <taxon>Bacillati</taxon>
        <taxon>Bacillota</taxon>
        <taxon>Tissierellia</taxon>
        <taxon>Tissierellales</taxon>
        <taxon>Peptoniphilaceae</taxon>
        <taxon>Urinicoccus</taxon>
    </lineage>
</organism>